<dbReference type="EnsemblMetazoa" id="XM_022795271">
    <property type="protein sequence ID" value="XP_022651006"/>
    <property type="gene ID" value="LOC111246092"/>
</dbReference>
<accession>A0A7M7MC20</accession>
<feature type="compositionally biased region" description="Low complexity" evidence="1">
    <location>
        <begin position="306"/>
        <end position="321"/>
    </location>
</feature>
<dbReference type="RefSeq" id="XP_022651009.1">
    <property type="nucleotide sequence ID" value="XM_022795274.1"/>
</dbReference>
<dbReference type="RefSeq" id="XP_022651005.1">
    <property type="nucleotide sequence ID" value="XM_022795270.1"/>
</dbReference>
<dbReference type="EnsemblMetazoa" id="XM_022795272">
    <property type="protein sequence ID" value="XP_022651007"/>
    <property type="gene ID" value="LOC111246092"/>
</dbReference>
<dbReference type="GO" id="GO:0097422">
    <property type="term" value="C:tubular endosome"/>
    <property type="evidence" value="ECO:0007669"/>
    <property type="project" value="TreeGrafter"/>
</dbReference>
<feature type="region of interest" description="Disordered" evidence="1">
    <location>
        <begin position="306"/>
        <end position="410"/>
    </location>
</feature>
<dbReference type="InterPro" id="IPR037191">
    <property type="entry name" value="VPS9_dom_sf"/>
</dbReference>
<sequence length="511" mass="57131">MDDLMGGRRGPATPFSHQEARTYLLSVPVLAPVCIPVAHKALKVIDEKVEHFNNNYLILPNFINDTVDKLKSISDTAIQVLICNIPGDEEQLSSCIDNYVSGLAHHKVFGSVKSFCRNTDADLESFRIYKVHTRAALYRRLEFLRTSHVTAEALGVREEAFCCELPQAIVELASLDAKYTPVDKLWCLRSTLRSIQMEVEEHCHQSGVQIYYGEDMPVLTNEILILLVVLVMARSKPMYLASNIFYIDHFCGVKDDFSSFTISTFKAASEFVRNFNGNGLEEGLSPRMLKKELSLADLMEVTASINENSNNNNSSSSSSGSLAAEPKNKDENDKKGSHVQDSGNGQLLPPRKRYDEHSSQRKERQQSLSRPHFQQSLRQRTSLIRDNHLRSSLDCGSGAGAGRSEGASSFGVDRKLEEITRLIQQQTLDFHSKEEEHLRRLDNSYSSKSSIAGHSYGLSPSSSSLNSSFNKSICFSYASELFVAGPGYEAPNLLFSPLTSRRRSLRQQRNS</sequence>
<dbReference type="GO" id="GO:0005886">
    <property type="term" value="C:plasma membrane"/>
    <property type="evidence" value="ECO:0007669"/>
    <property type="project" value="TreeGrafter"/>
</dbReference>
<dbReference type="PANTHER" id="PTHR24170:SF1">
    <property type="entry name" value="DOMAIN PROTEIN, PUTATIVE (AFU_ORTHOLOGUE AFUA_1G09870)-RELATED"/>
    <property type="match status" value="1"/>
</dbReference>
<dbReference type="GeneID" id="111246092"/>
<feature type="compositionally biased region" description="Basic and acidic residues" evidence="1">
    <location>
        <begin position="352"/>
        <end position="365"/>
    </location>
</feature>
<dbReference type="SUPFAM" id="SSF109993">
    <property type="entry name" value="VPS9 domain"/>
    <property type="match status" value="1"/>
</dbReference>
<organism evidence="3 4">
    <name type="scientific">Varroa destructor</name>
    <name type="common">Honeybee mite</name>
    <dbReference type="NCBI Taxonomy" id="109461"/>
    <lineage>
        <taxon>Eukaryota</taxon>
        <taxon>Metazoa</taxon>
        <taxon>Ecdysozoa</taxon>
        <taxon>Arthropoda</taxon>
        <taxon>Chelicerata</taxon>
        <taxon>Arachnida</taxon>
        <taxon>Acari</taxon>
        <taxon>Parasitiformes</taxon>
        <taxon>Mesostigmata</taxon>
        <taxon>Gamasina</taxon>
        <taxon>Dermanyssoidea</taxon>
        <taxon>Varroidae</taxon>
        <taxon>Varroa</taxon>
    </lineage>
</organism>
<dbReference type="EnsemblMetazoa" id="XM_022795270">
    <property type="protein sequence ID" value="XP_022651005"/>
    <property type="gene ID" value="LOC111246092"/>
</dbReference>
<dbReference type="EnsemblMetazoa" id="XM_022795273">
    <property type="protein sequence ID" value="XP_022651008"/>
    <property type="gene ID" value="LOC111246092"/>
</dbReference>
<dbReference type="EnsemblMetazoa" id="XM_022795274">
    <property type="protein sequence ID" value="XP_022651009"/>
    <property type="gene ID" value="LOC111246092"/>
</dbReference>
<dbReference type="OrthoDB" id="411646at2759"/>
<dbReference type="GO" id="GO:0005770">
    <property type="term" value="C:late endosome"/>
    <property type="evidence" value="ECO:0007669"/>
    <property type="project" value="TreeGrafter"/>
</dbReference>
<dbReference type="RefSeq" id="XP_022651006.1">
    <property type="nucleotide sequence ID" value="XM_022795271.1"/>
</dbReference>
<evidence type="ECO:0000313" key="4">
    <source>
        <dbReference type="Proteomes" id="UP000594260"/>
    </source>
</evidence>
<dbReference type="GO" id="GO:0030133">
    <property type="term" value="C:transport vesicle"/>
    <property type="evidence" value="ECO:0007669"/>
    <property type="project" value="TreeGrafter"/>
</dbReference>
<dbReference type="InterPro" id="IPR051248">
    <property type="entry name" value="UPF0507/Ank_repeat_27"/>
</dbReference>
<dbReference type="Gene3D" id="1.20.1050.80">
    <property type="entry name" value="VPS9 domain"/>
    <property type="match status" value="1"/>
</dbReference>
<reference evidence="3" key="1">
    <citation type="submission" date="2021-01" db="UniProtKB">
        <authorList>
            <consortium name="EnsemblMetazoa"/>
        </authorList>
    </citation>
    <scope>IDENTIFICATION</scope>
</reference>
<dbReference type="GO" id="GO:0045022">
    <property type="term" value="P:early endosome to late endosome transport"/>
    <property type="evidence" value="ECO:0007669"/>
    <property type="project" value="TreeGrafter"/>
</dbReference>
<evidence type="ECO:0000313" key="3">
    <source>
        <dbReference type="EnsemblMetazoa" id="XP_022651007"/>
    </source>
</evidence>
<dbReference type="InterPro" id="IPR003123">
    <property type="entry name" value="VPS9"/>
</dbReference>
<dbReference type="GO" id="GO:0005769">
    <property type="term" value="C:early endosome"/>
    <property type="evidence" value="ECO:0007669"/>
    <property type="project" value="TreeGrafter"/>
</dbReference>
<dbReference type="Proteomes" id="UP000594260">
    <property type="component" value="Unplaced"/>
</dbReference>
<dbReference type="RefSeq" id="XP_022651008.1">
    <property type="nucleotide sequence ID" value="XM_022795273.1"/>
</dbReference>
<dbReference type="Pfam" id="PF02204">
    <property type="entry name" value="VPS9"/>
    <property type="match status" value="1"/>
</dbReference>
<dbReference type="PROSITE" id="PS51205">
    <property type="entry name" value="VPS9"/>
    <property type="match status" value="1"/>
</dbReference>
<dbReference type="InParanoid" id="A0A7M7MC20"/>
<dbReference type="GO" id="GO:0005085">
    <property type="term" value="F:guanyl-nucleotide exchange factor activity"/>
    <property type="evidence" value="ECO:0007669"/>
    <property type="project" value="TreeGrafter"/>
</dbReference>
<keyword evidence="4" id="KW-1185">Reference proteome</keyword>
<proteinExistence type="predicted"/>
<dbReference type="KEGG" id="vde:111246092"/>
<dbReference type="GO" id="GO:0000149">
    <property type="term" value="F:SNARE binding"/>
    <property type="evidence" value="ECO:0007669"/>
    <property type="project" value="TreeGrafter"/>
</dbReference>
<dbReference type="PANTHER" id="PTHR24170">
    <property type="entry name" value="ANKYRIN REPEAT DOMAIN-CONTAINING PROTEIN 27"/>
    <property type="match status" value="1"/>
</dbReference>
<feature type="domain" description="VPS9" evidence="2">
    <location>
        <begin position="131"/>
        <end position="281"/>
    </location>
</feature>
<evidence type="ECO:0000256" key="1">
    <source>
        <dbReference type="SAM" id="MobiDB-lite"/>
    </source>
</evidence>
<name>A0A7M7MC20_VARDE</name>
<feature type="compositionally biased region" description="Basic and acidic residues" evidence="1">
    <location>
        <begin position="326"/>
        <end position="338"/>
    </location>
</feature>
<evidence type="ECO:0000259" key="2">
    <source>
        <dbReference type="PROSITE" id="PS51205"/>
    </source>
</evidence>
<dbReference type="RefSeq" id="XP_022651007.1">
    <property type="nucleotide sequence ID" value="XM_022795272.1"/>
</dbReference>
<dbReference type="AlphaFoldDB" id="A0A7M7MC20"/>
<protein>
    <recommendedName>
        <fullName evidence="2">VPS9 domain-containing protein</fullName>
    </recommendedName>
</protein>
<feature type="compositionally biased region" description="Polar residues" evidence="1">
    <location>
        <begin position="366"/>
        <end position="382"/>
    </location>
</feature>